<evidence type="ECO:0000259" key="1">
    <source>
        <dbReference type="Pfam" id="PF12937"/>
    </source>
</evidence>
<organism evidence="2">
    <name type="scientific">Anthurium amnicola</name>
    <dbReference type="NCBI Taxonomy" id="1678845"/>
    <lineage>
        <taxon>Eukaryota</taxon>
        <taxon>Viridiplantae</taxon>
        <taxon>Streptophyta</taxon>
        <taxon>Embryophyta</taxon>
        <taxon>Tracheophyta</taxon>
        <taxon>Spermatophyta</taxon>
        <taxon>Magnoliopsida</taxon>
        <taxon>Liliopsida</taxon>
        <taxon>Araceae</taxon>
        <taxon>Pothoideae</taxon>
        <taxon>Potheae</taxon>
        <taxon>Anthurium</taxon>
    </lineage>
</organism>
<reference evidence="2" key="1">
    <citation type="submission" date="2015-07" db="EMBL/GenBank/DDBJ databases">
        <title>Transcriptome Assembly of Anthurium amnicola.</title>
        <authorList>
            <person name="Suzuki J."/>
        </authorList>
    </citation>
    <scope>NUCLEOTIDE SEQUENCE</scope>
</reference>
<dbReference type="Pfam" id="PF12937">
    <property type="entry name" value="F-box-like"/>
    <property type="match status" value="1"/>
</dbReference>
<proteinExistence type="predicted"/>
<dbReference type="SUPFAM" id="SSF52047">
    <property type="entry name" value="RNI-like"/>
    <property type="match status" value="1"/>
</dbReference>
<gene>
    <name evidence="2" type="primary">At3g48880_0</name>
    <name evidence="2" type="ORF">g.34237</name>
</gene>
<dbReference type="EMBL" id="GDJX01005883">
    <property type="protein sequence ID" value="JAT62053.1"/>
    <property type="molecule type" value="Transcribed_RNA"/>
</dbReference>
<sequence length="285" mass="32917">MAPEGKRPRWEDLNRDLLVSVFARLGVEDLIGGVSLACTAWCDAARDPRCWKDLDFRRWQPISRRLRCRREPPVDFLDLLDFAIGRARGAVDSVRFPDFADELDLLYVAERCPILHYFSLANDDIPMDQFCKAIDKLEFLEGMAVNESLISVEVLQHIKRSCAYFSELEVFAECVDERMGTVICEALPHLRKLKLNDCFLSQQVISLLLDKLKDLEYFDISGYNTPGITGVVLEKASRLKEFRWDSKFDEGEFDYCSGCEEDIFFQNPCECMLDKQITEWLALHS</sequence>
<protein>
    <submittedName>
        <fullName evidence="2">F-box/LRR-repeat protein At3g48880</fullName>
    </submittedName>
</protein>
<dbReference type="InterPro" id="IPR036047">
    <property type="entry name" value="F-box-like_dom_sf"/>
</dbReference>
<evidence type="ECO:0000313" key="2">
    <source>
        <dbReference type="EMBL" id="JAT62053.1"/>
    </source>
</evidence>
<dbReference type="Gene3D" id="3.80.10.10">
    <property type="entry name" value="Ribonuclease Inhibitor"/>
    <property type="match status" value="1"/>
</dbReference>
<dbReference type="InterPro" id="IPR001810">
    <property type="entry name" value="F-box_dom"/>
</dbReference>
<dbReference type="SUPFAM" id="SSF81383">
    <property type="entry name" value="F-box domain"/>
    <property type="match status" value="1"/>
</dbReference>
<dbReference type="AlphaFoldDB" id="A0A1D1Z562"/>
<name>A0A1D1Z562_9ARAE</name>
<accession>A0A1D1Z562</accession>
<dbReference type="PANTHER" id="PTHR38926">
    <property type="entry name" value="F-BOX DOMAIN CONTAINING PROTEIN, EXPRESSED"/>
    <property type="match status" value="1"/>
</dbReference>
<dbReference type="InterPro" id="IPR032675">
    <property type="entry name" value="LRR_dom_sf"/>
</dbReference>
<feature type="domain" description="F-box" evidence="1">
    <location>
        <begin position="16"/>
        <end position="57"/>
    </location>
</feature>
<dbReference type="Gene3D" id="1.20.1280.50">
    <property type="match status" value="1"/>
</dbReference>
<dbReference type="PANTHER" id="PTHR38926:SF12">
    <property type="entry name" value="F-BOX DOMAIN CONTAINING PROTEIN, EXPRESSED"/>
    <property type="match status" value="1"/>
</dbReference>